<keyword evidence="7" id="KW-0547">Nucleotide-binding</keyword>
<feature type="transmembrane region" description="Helical" evidence="5">
    <location>
        <begin position="236"/>
        <end position="261"/>
    </location>
</feature>
<evidence type="ECO:0000256" key="3">
    <source>
        <dbReference type="ARBA" id="ARBA00022989"/>
    </source>
</evidence>
<evidence type="ECO:0000256" key="2">
    <source>
        <dbReference type="ARBA" id="ARBA00022692"/>
    </source>
</evidence>
<keyword evidence="2 5" id="KW-0812">Transmembrane</keyword>
<comment type="caution">
    <text evidence="7">The sequence shown here is derived from an EMBL/GenBank/DDBJ whole genome shotgun (WGS) entry which is preliminary data.</text>
</comment>
<reference evidence="7 8" key="1">
    <citation type="journal article" date="2021" name="Elife">
        <title>Chloroplast acquisition without the gene transfer in kleptoplastic sea slugs, Plakobranchus ocellatus.</title>
        <authorList>
            <person name="Maeda T."/>
            <person name="Takahashi S."/>
            <person name="Yoshida T."/>
            <person name="Shimamura S."/>
            <person name="Takaki Y."/>
            <person name="Nagai Y."/>
            <person name="Toyoda A."/>
            <person name="Suzuki Y."/>
            <person name="Arimoto A."/>
            <person name="Ishii H."/>
            <person name="Satoh N."/>
            <person name="Nishiyama T."/>
            <person name="Hasebe M."/>
            <person name="Maruyama T."/>
            <person name="Minagawa J."/>
            <person name="Obokata J."/>
            <person name="Shigenobu S."/>
        </authorList>
    </citation>
    <scope>NUCLEOTIDE SEQUENCE [LARGE SCALE GENOMIC DNA]</scope>
</reference>
<gene>
    <name evidence="7" type="ORF">ElyMa_005113600</name>
</gene>
<keyword evidence="4 5" id="KW-0472">Membrane</keyword>
<protein>
    <submittedName>
        <fullName evidence="7">ATP-binding cassette sub-family A member 1-like</fullName>
    </submittedName>
</protein>
<organism evidence="7 8">
    <name type="scientific">Elysia marginata</name>
    <dbReference type="NCBI Taxonomy" id="1093978"/>
    <lineage>
        <taxon>Eukaryota</taxon>
        <taxon>Metazoa</taxon>
        <taxon>Spiralia</taxon>
        <taxon>Lophotrochozoa</taxon>
        <taxon>Mollusca</taxon>
        <taxon>Gastropoda</taxon>
        <taxon>Heterobranchia</taxon>
        <taxon>Euthyneura</taxon>
        <taxon>Panpulmonata</taxon>
        <taxon>Sacoglossa</taxon>
        <taxon>Placobranchoidea</taxon>
        <taxon>Plakobranchidae</taxon>
        <taxon>Elysia</taxon>
    </lineage>
</organism>
<feature type="transmembrane region" description="Helical" evidence="5">
    <location>
        <begin position="345"/>
        <end position="367"/>
    </location>
</feature>
<accession>A0AAV4JIM7</accession>
<feature type="domain" description="ABC-2 type transporter transmembrane" evidence="6">
    <location>
        <begin position="237"/>
        <end position="349"/>
    </location>
</feature>
<dbReference type="InterPro" id="IPR026082">
    <property type="entry name" value="ABCA"/>
</dbReference>
<evidence type="ECO:0000313" key="7">
    <source>
        <dbReference type="EMBL" id="GFS22638.1"/>
    </source>
</evidence>
<keyword evidence="3 5" id="KW-1133">Transmembrane helix</keyword>
<comment type="subcellular location">
    <subcellularLocation>
        <location evidence="1">Membrane</location>
        <topology evidence="1">Multi-pass membrane protein</topology>
    </subcellularLocation>
</comment>
<dbReference type="AlphaFoldDB" id="A0AAV4JIM7"/>
<proteinExistence type="predicted"/>
<feature type="transmembrane region" description="Helical" evidence="5">
    <location>
        <begin position="281"/>
        <end position="305"/>
    </location>
</feature>
<evidence type="ECO:0000256" key="5">
    <source>
        <dbReference type="SAM" id="Phobius"/>
    </source>
</evidence>
<name>A0AAV4JIM7_9GAST</name>
<keyword evidence="8" id="KW-1185">Reference proteome</keyword>
<dbReference type="GO" id="GO:0005319">
    <property type="term" value="F:lipid transporter activity"/>
    <property type="evidence" value="ECO:0007669"/>
    <property type="project" value="TreeGrafter"/>
</dbReference>
<evidence type="ECO:0000259" key="6">
    <source>
        <dbReference type="Pfam" id="PF12698"/>
    </source>
</evidence>
<evidence type="ECO:0000313" key="8">
    <source>
        <dbReference type="Proteomes" id="UP000762676"/>
    </source>
</evidence>
<dbReference type="GO" id="GO:0016020">
    <property type="term" value="C:membrane"/>
    <property type="evidence" value="ECO:0007669"/>
    <property type="project" value="UniProtKB-SubCell"/>
</dbReference>
<dbReference type="GO" id="GO:0140359">
    <property type="term" value="F:ABC-type transporter activity"/>
    <property type="evidence" value="ECO:0007669"/>
    <property type="project" value="InterPro"/>
</dbReference>
<keyword evidence="7" id="KW-0067">ATP-binding</keyword>
<sequence length="384" mass="43833">MGDKDSVRRLLALDAHPQASRTFDLIENVFTLVSDFKQVLQRLIKLHTDAKNAQEIAIIRCNMLFGNNSVCDSVKDLLQTLNKSHNFLTNLHSIATKILVYTDCLRVERFVAQPNVEALLKESDKQRKHDRFWAAIVFDNIEYNAEEMPTLIKYTLRMDPHRTEETLMIRDWLWTLSDKAAPKNTKELVFGFAFIQDMIDHAIIRLHTNVSHEPGLYMQPFPFPGFLRDEFLQKTLFALPLVMVISWTFSISLVVGGIVYEKESRLKETLKIMGLGNGVNWLAWFISSLLPMMLTAVLLCILLKFGRILTYSDATLVFAYMCAFITSIVSFAFFMSTFFNKASLGAVWSALCFIVTYVPDLAITLHVQDGDMALGEKLAMVYNS</sequence>
<dbReference type="EMBL" id="BMAT01010219">
    <property type="protein sequence ID" value="GFS22638.1"/>
    <property type="molecule type" value="Genomic_DNA"/>
</dbReference>
<dbReference type="Pfam" id="PF12698">
    <property type="entry name" value="ABC2_membrane_3"/>
    <property type="match status" value="1"/>
</dbReference>
<dbReference type="PANTHER" id="PTHR19229:SF185">
    <property type="entry name" value="ABC TRANSPORTER DOMAIN-CONTAINING PROTEIN"/>
    <property type="match status" value="1"/>
</dbReference>
<evidence type="ECO:0000256" key="4">
    <source>
        <dbReference type="ARBA" id="ARBA00023136"/>
    </source>
</evidence>
<evidence type="ECO:0000256" key="1">
    <source>
        <dbReference type="ARBA" id="ARBA00004141"/>
    </source>
</evidence>
<dbReference type="InterPro" id="IPR013525">
    <property type="entry name" value="ABC2_TM"/>
</dbReference>
<dbReference type="PANTHER" id="PTHR19229">
    <property type="entry name" value="ATP-BINDING CASSETTE TRANSPORTER SUBFAMILY A ABCA"/>
    <property type="match status" value="1"/>
</dbReference>
<feature type="transmembrane region" description="Helical" evidence="5">
    <location>
        <begin position="317"/>
        <end position="339"/>
    </location>
</feature>
<dbReference type="GO" id="GO:0005524">
    <property type="term" value="F:ATP binding"/>
    <property type="evidence" value="ECO:0007669"/>
    <property type="project" value="UniProtKB-KW"/>
</dbReference>
<dbReference type="Proteomes" id="UP000762676">
    <property type="component" value="Unassembled WGS sequence"/>
</dbReference>